<feature type="compositionally biased region" description="Low complexity" evidence="1">
    <location>
        <begin position="70"/>
        <end position="86"/>
    </location>
</feature>
<keyword evidence="3" id="KW-1185">Reference proteome</keyword>
<feature type="compositionally biased region" description="Basic and acidic residues" evidence="1">
    <location>
        <begin position="88"/>
        <end position="101"/>
    </location>
</feature>
<organism evidence="2 3">
    <name type="scientific">Linnemannia elongata AG-77</name>
    <dbReference type="NCBI Taxonomy" id="1314771"/>
    <lineage>
        <taxon>Eukaryota</taxon>
        <taxon>Fungi</taxon>
        <taxon>Fungi incertae sedis</taxon>
        <taxon>Mucoromycota</taxon>
        <taxon>Mortierellomycotina</taxon>
        <taxon>Mortierellomycetes</taxon>
        <taxon>Mortierellales</taxon>
        <taxon>Mortierellaceae</taxon>
        <taxon>Linnemannia</taxon>
    </lineage>
</organism>
<feature type="non-terminal residue" evidence="2">
    <location>
        <position position="1"/>
    </location>
</feature>
<protein>
    <submittedName>
        <fullName evidence="2">Uncharacterized protein</fullName>
    </submittedName>
</protein>
<name>A0A197JNI9_9FUNG</name>
<evidence type="ECO:0000313" key="3">
    <source>
        <dbReference type="Proteomes" id="UP000078512"/>
    </source>
</evidence>
<feature type="region of interest" description="Disordered" evidence="1">
    <location>
        <begin position="54"/>
        <end position="134"/>
    </location>
</feature>
<dbReference type="OrthoDB" id="66510at2759"/>
<reference evidence="2 3" key="1">
    <citation type="submission" date="2016-05" db="EMBL/GenBank/DDBJ databases">
        <title>Genome sequencing reveals origins of a unique bacterial endosymbiosis in the earliest lineages of terrestrial Fungi.</title>
        <authorList>
            <consortium name="DOE Joint Genome Institute"/>
            <person name="Uehling J."/>
            <person name="Gryganskyi A."/>
            <person name="Hameed K."/>
            <person name="Tschaplinski T."/>
            <person name="Misztal P."/>
            <person name="Wu S."/>
            <person name="Desiro A."/>
            <person name="Vande Pol N."/>
            <person name="Du Z.-Y."/>
            <person name="Zienkiewicz A."/>
            <person name="Zienkiewicz K."/>
            <person name="Morin E."/>
            <person name="Tisserant E."/>
            <person name="Splivallo R."/>
            <person name="Hainaut M."/>
            <person name="Henrissat B."/>
            <person name="Ohm R."/>
            <person name="Kuo A."/>
            <person name="Yan J."/>
            <person name="Lipzen A."/>
            <person name="Nolan M."/>
            <person name="Labutti K."/>
            <person name="Barry K."/>
            <person name="Goldstein A."/>
            <person name="Labbe J."/>
            <person name="Schadt C."/>
            <person name="Tuskan G."/>
            <person name="Grigoriev I."/>
            <person name="Martin F."/>
            <person name="Vilgalys R."/>
            <person name="Bonito G."/>
        </authorList>
    </citation>
    <scope>NUCLEOTIDE SEQUENCE [LARGE SCALE GENOMIC DNA]</scope>
    <source>
        <strain evidence="2 3">AG-77</strain>
    </source>
</reference>
<dbReference type="AlphaFoldDB" id="A0A197JNI9"/>
<accession>A0A197JNI9</accession>
<evidence type="ECO:0000256" key="1">
    <source>
        <dbReference type="SAM" id="MobiDB-lite"/>
    </source>
</evidence>
<proteinExistence type="predicted"/>
<evidence type="ECO:0000313" key="2">
    <source>
        <dbReference type="EMBL" id="OAQ26720.1"/>
    </source>
</evidence>
<sequence>DWQSPESVLIKDMTRLTNALYQQTASTEAFETQRYTMTEDKARNMALQGILSKIERVSGRRMGNQDALPPATKSKPNSTSSSASSSENKYEDESSRARELQEMIDQVVGSGGGPKRRSAMASQRAEFNPPVPRS</sequence>
<gene>
    <name evidence="2" type="ORF">K457DRAFT_21900</name>
</gene>
<dbReference type="EMBL" id="KV442064">
    <property type="protein sequence ID" value="OAQ26720.1"/>
    <property type="molecule type" value="Genomic_DNA"/>
</dbReference>
<dbReference type="Proteomes" id="UP000078512">
    <property type="component" value="Unassembled WGS sequence"/>
</dbReference>